<gene>
    <name evidence="2" type="ORF">GAK30_02709</name>
</gene>
<keyword evidence="1" id="KW-1133">Transmembrane helix</keyword>
<dbReference type="InterPro" id="IPR008407">
    <property type="entry name" value="Brnchd-chn_aa_trnsp_AzlD"/>
</dbReference>
<dbReference type="AlphaFoldDB" id="A0A7V8FMJ8"/>
<keyword evidence="1" id="KW-0472">Membrane</keyword>
<accession>A0A7V8FMJ8</accession>
<organism evidence="2 3">
    <name type="scientific">Paracidovorax wautersii</name>
    <dbReference type="NCBI Taxonomy" id="1177982"/>
    <lineage>
        <taxon>Bacteria</taxon>
        <taxon>Pseudomonadati</taxon>
        <taxon>Pseudomonadota</taxon>
        <taxon>Betaproteobacteria</taxon>
        <taxon>Burkholderiales</taxon>
        <taxon>Comamonadaceae</taxon>
        <taxon>Paracidovorax</taxon>
    </lineage>
</organism>
<proteinExistence type="predicted"/>
<dbReference type="Proteomes" id="UP000461670">
    <property type="component" value="Unassembled WGS sequence"/>
</dbReference>
<feature type="transmembrane region" description="Helical" evidence="1">
    <location>
        <begin position="41"/>
        <end position="65"/>
    </location>
</feature>
<feature type="transmembrane region" description="Helical" evidence="1">
    <location>
        <begin position="6"/>
        <end position="29"/>
    </location>
</feature>
<feature type="transmembrane region" description="Helical" evidence="1">
    <location>
        <begin position="85"/>
        <end position="104"/>
    </location>
</feature>
<evidence type="ECO:0000256" key="1">
    <source>
        <dbReference type="SAM" id="Phobius"/>
    </source>
</evidence>
<evidence type="ECO:0008006" key="4">
    <source>
        <dbReference type="Google" id="ProtNLM"/>
    </source>
</evidence>
<protein>
    <recommendedName>
        <fullName evidence="4">Branched-chain amino acid transport protein</fullName>
    </recommendedName>
</protein>
<keyword evidence="1" id="KW-0812">Transmembrane</keyword>
<evidence type="ECO:0000313" key="2">
    <source>
        <dbReference type="EMBL" id="KAF1020110.1"/>
    </source>
</evidence>
<dbReference type="Pfam" id="PF05437">
    <property type="entry name" value="AzlD"/>
    <property type="match status" value="1"/>
</dbReference>
<reference evidence="3" key="1">
    <citation type="journal article" date="2020" name="MBio">
        <title>Horizontal gene transfer to a defensive symbiont with a reduced genome amongst a multipartite beetle microbiome.</title>
        <authorList>
            <person name="Waterworth S.C."/>
            <person name="Florez L.V."/>
            <person name="Rees E.R."/>
            <person name="Hertweck C."/>
            <person name="Kaltenpoth M."/>
            <person name="Kwan J.C."/>
        </authorList>
    </citation>
    <scope>NUCLEOTIDE SEQUENCE [LARGE SCALE GENOMIC DNA]</scope>
</reference>
<name>A0A7V8FMJ8_9BURK</name>
<sequence length="110" mass="12248">MTLDWWTLVIIVGMAAMTVVTRAFFFLFDRPWNLPRWAHRGLVYAPGAALAAVVAPEIITTHGYLINPLMDARIYATVAGVAWYLWRRGIFGTIVCGMAVYLPLHVGLGI</sequence>
<comment type="caution">
    <text evidence="2">The sequence shown here is derived from an EMBL/GenBank/DDBJ whole genome shotgun (WGS) entry which is preliminary data.</text>
</comment>
<dbReference type="EMBL" id="WNDQ01000041">
    <property type="protein sequence ID" value="KAF1020110.1"/>
    <property type="molecule type" value="Genomic_DNA"/>
</dbReference>
<evidence type="ECO:0000313" key="3">
    <source>
        <dbReference type="Proteomes" id="UP000461670"/>
    </source>
</evidence>